<evidence type="ECO:0000259" key="9">
    <source>
        <dbReference type="Pfam" id="PF01120"/>
    </source>
</evidence>
<evidence type="ECO:0000313" key="10">
    <source>
        <dbReference type="EMBL" id="PTQ92965.1"/>
    </source>
</evidence>
<dbReference type="InterPro" id="IPR000933">
    <property type="entry name" value="Glyco_hydro_29"/>
</dbReference>
<dbReference type="PANTHER" id="PTHR10030">
    <property type="entry name" value="ALPHA-L-FUCOSIDASE"/>
    <property type="match status" value="1"/>
</dbReference>
<organism evidence="10 11">
    <name type="scientific">Mucilaginibacter yixingensis</name>
    <dbReference type="NCBI Taxonomy" id="1295612"/>
    <lineage>
        <taxon>Bacteria</taxon>
        <taxon>Pseudomonadati</taxon>
        <taxon>Bacteroidota</taxon>
        <taxon>Sphingobacteriia</taxon>
        <taxon>Sphingobacteriales</taxon>
        <taxon>Sphingobacteriaceae</taxon>
        <taxon>Mucilaginibacter</taxon>
    </lineage>
</organism>
<dbReference type="PIRSF" id="PIRSF001092">
    <property type="entry name" value="Alpha-L-fucosidase"/>
    <property type="match status" value="1"/>
</dbReference>
<evidence type="ECO:0000256" key="4">
    <source>
        <dbReference type="ARBA" id="ARBA00022729"/>
    </source>
</evidence>
<dbReference type="EC" id="3.2.1.51" evidence="3"/>
<protein>
    <recommendedName>
        <fullName evidence="3">alpha-L-fucosidase</fullName>
        <ecNumber evidence="3">3.2.1.51</ecNumber>
    </recommendedName>
</protein>
<keyword evidence="11" id="KW-1185">Reference proteome</keyword>
<comment type="similarity">
    <text evidence="2">Belongs to the glycosyl hydrolase 29 family.</text>
</comment>
<dbReference type="Proteomes" id="UP000244168">
    <property type="component" value="Unassembled WGS sequence"/>
</dbReference>
<dbReference type="EMBL" id="QAOQ01000010">
    <property type="protein sequence ID" value="PTQ92965.1"/>
    <property type="molecule type" value="Genomic_DNA"/>
</dbReference>
<dbReference type="GO" id="GO:0004560">
    <property type="term" value="F:alpha-L-fucosidase activity"/>
    <property type="evidence" value="ECO:0007669"/>
    <property type="project" value="InterPro"/>
</dbReference>
<name>A0A2T5J5D1_9SPHI</name>
<comment type="caution">
    <text evidence="10">The sequence shown here is derived from an EMBL/GenBank/DDBJ whole genome shotgun (WGS) entry which is preliminary data.</text>
</comment>
<feature type="site" description="May be important for catalysis" evidence="7">
    <location>
        <position position="297"/>
    </location>
</feature>
<dbReference type="AlphaFoldDB" id="A0A2T5J5D1"/>
<dbReference type="InterPro" id="IPR017853">
    <property type="entry name" value="GH"/>
</dbReference>
<evidence type="ECO:0000256" key="2">
    <source>
        <dbReference type="ARBA" id="ARBA00007951"/>
    </source>
</evidence>
<dbReference type="SMART" id="SM00812">
    <property type="entry name" value="Alpha_L_fucos"/>
    <property type="match status" value="1"/>
</dbReference>
<keyword evidence="4 8" id="KW-0732">Signal</keyword>
<comment type="function">
    <text evidence="1">Alpha-L-fucosidase is responsible for hydrolyzing the alpha-1,6-linked fucose joined to the reducing-end N-acetylglucosamine of the carbohydrate moieties of glycoproteins.</text>
</comment>
<dbReference type="GO" id="GO:0006004">
    <property type="term" value="P:fucose metabolic process"/>
    <property type="evidence" value="ECO:0007669"/>
    <property type="project" value="InterPro"/>
</dbReference>
<evidence type="ECO:0000313" key="11">
    <source>
        <dbReference type="Proteomes" id="UP000244168"/>
    </source>
</evidence>
<dbReference type="Pfam" id="PF01120">
    <property type="entry name" value="Alpha_L_fucos"/>
    <property type="match status" value="1"/>
</dbReference>
<evidence type="ECO:0000256" key="6">
    <source>
        <dbReference type="ARBA" id="ARBA00023295"/>
    </source>
</evidence>
<dbReference type="PRINTS" id="PR00741">
    <property type="entry name" value="GLHYDRLASE29"/>
</dbReference>
<evidence type="ECO:0000256" key="5">
    <source>
        <dbReference type="ARBA" id="ARBA00022801"/>
    </source>
</evidence>
<evidence type="ECO:0000256" key="1">
    <source>
        <dbReference type="ARBA" id="ARBA00004071"/>
    </source>
</evidence>
<dbReference type="GO" id="GO:0016139">
    <property type="term" value="P:glycoside catabolic process"/>
    <property type="evidence" value="ECO:0007669"/>
    <property type="project" value="TreeGrafter"/>
</dbReference>
<dbReference type="Gene3D" id="3.20.20.80">
    <property type="entry name" value="Glycosidases"/>
    <property type="match status" value="1"/>
</dbReference>
<accession>A0A2T5J5D1</accession>
<dbReference type="InterPro" id="IPR057739">
    <property type="entry name" value="Glyco_hydro_29_N"/>
</dbReference>
<dbReference type="PANTHER" id="PTHR10030:SF37">
    <property type="entry name" value="ALPHA-L-FUCOSIDASE-RELATED"/>
    <property type="match status" value="1"/>
</dbReference>
<keyword evidence="6" id="KW-0326">Glycosidase</keyword>
<dbReference type="GO" id="GO:0005764">
    <property type="term" value="C:lysosome"/>
    <property type="evidence" value="ECO:0007669"/>
    <property type="project" value="TreeGrafter"/>
</dbReference>
<dbReference type="InterPro" id="IPR016286">
    <property type="entry name" value="FUC_metazoa-typ"/>
</dbReference>
<reference evidence="10 11" key="1">
    <citation type="submission" date="2018-04" db="EMBL/GenBank/DDBJ databases">
        <title>Genomic Encyclopedia of Archaeal and Bacterial Type Strains, Phase II (KMG-II): from individual species to whole genera.</title>
        <authorList>
            <person name="Goeker M."/>
        </authorList>
    </citation>
    <scope>NUCLEOTIDE SEQUENCE [LARGE SCALE GENOMIC DNA]</scope>
    <source>
        <strain evidence="10 11">DSM 26809</strain>
    </source>
</reference>
<proteinExistence type="inferred from homology"/>
<sequence length="461" mass="52305">MTMKKQLLFALVLFCSAASAQKKYTASWASIDSRPIPAWYTNAKFGIFIHWGVYSVPAYAPVGKEFDVYSKYAEWYWNRLENDTTNVGRAFRHFHEKTYGKNFKYRDFAPMFKAELFNPSQWVDLFVASGAKYVVLTSKHHEGYTLWHSAQSPGWNSVDVGAHRDLAGDLTHAVKAKGLKMGFYYSLYEWNNPLYHSNVHRYVSEHMLPQLKDLVTRYQPDIIWPDGEWEHPAGTWRSAEFLAWLYNDSAVKDDVVTNDRWGSDTRNKHGGYYTTEYDLEGDKNVKNKKITHPWEECRAIGGSFGYNRNENFADYSTPDDLIHVLIEKVAKGGNLLLDIGPAADGTIPVIMQQRLMDIGHWLKINGDAIYNTSVWAGAYASKHPGVFYTRNGKDLYVLCEQYPSVPLKVSGIKKPASIILLSTHGAVSTAYTGKTLTIVPPAFTPKSGRYAWVFKLAGALD</sequence>
<evidence type="ECO:0000256" key="3">
    <source>
        <dbReference type="ARBA" id="ARBA00012662"/>
    </source>
</evidence>
<evidence type="ECO:0000256" key="7">
    <source>
        <dbReference type="PIRSR" id="PIRSR001092-1"/>
    </source>
</evidence>
<gene>
    <name evidence="10" type="ORF">C8P68_11097</name>
</gene>
<keyword evidence="5" id="KW-0378">Hydrolase</keyword>
<feature type="domain" description="Glycoside hydrolase family 29 N-terminal" evidence="9">
    <location>
        <begin position="14"/>
        <end position="367"/>
    </location>
</feature>
<feature type="signal peptide" evidence="8">
    <location>
        <begin position="1"/>
        <end position="20"/>
    </location>
</feature>
<evidence type="ECO:0000256" key="8">
    <source>
        <dbReference type="SAM" id="SignalP"/>
    </source>
</evidence>
<dbReference type="SUPFAM" id="SSF51445">
    <property type="entry name" value="(Trans)glycosidases"/>
    <property type="match status" value="1"/>
</dbReference>
<feature type="chain" id="PRO_5015741966" description="alpha-L-fucosidase" evidence="8">
    <location>
        <begin position="21"/>
        <end position="461"/>
    </location>
</feature>